<evidence type="ECO:0000256" key="1">
    <source>
        <dbReference type="SAM" id="MobiDB-lite"/>
    </source>
</evidence>
<name>A0A7G6T2A5_9HYPH</name>
<proteinExistence type="predicted"/>
<feature type="compositionally biased region" description="Basic and acidic residues" evidence="1">
    <location>
        <begin position="21"/>
        <end position="31"/>
    </location>
</feature>
<evidence type="ECO:0000313" key="3">
    <source>
        <dbReference type="Proteomes" id="UP000515465"/>
    </source>
</evidence>
<dbReference type="AlphaFoldDB" id="A0A7G6T2A5"/>
<dbReference type="RefSeq" id="WP_183460114.1">
    <property type="nucleotide sequence ID" value="NZ_CP050296.1"/>
</dbReference>
<protein>
    <submittedName>
        <fullName evidence="2">Uncharacterized protein</fullName>
    </submittedName>
</protein>
<organism evidence="2 3">
    <name type="scientific">Mesorhizobium huakuii</name>
    <dbReference type="NCBI Taxonomy" id="28104"/>
    <lineage>
        <taxon>Bacteria</taxon>
        <taxon>Pseudomonadati</taxon>
        <taxon>Pseudomonadota</taxon>
        <taxon>Alphaproteobacteria</taxon>
        <taxon>Hyphomicrobiales</taxon>
        <taxon>Phyllobacteriaceae</taxon>
        <taxon>Mesorhizobium</taxon>
    </lineage>
</organism>
<dbReference type="Proteomes" id="UP000515465">
    <property type="component" value="Chromosome"/>
</dbReference>
<feature type="region of interest" description="Disordered" evidence="1">
    <location>
        <begin position="21"/>
        <end position="57"/>
    </location>
</feature>
<sequence length="57" mass="6740">MIQLLSIFGDVMRIATFQWRDDRHHAKRSEEPAGTGRWAPPVDRQPFRRSRPWQHGG</sequence>
<reference evidence="2" key="1">
    <citation type="journal article" date="2020" name="Mol. Plant Microbe Interact.">
        <title>Complete genome sequences of four natural Pseudomonas isolates that catabolize a wide range of aromatic compounds relevant to lignin valorization.</title>
        <authorList>
            <person name="Hatmaker E.A."/>
            <person name="Presle G."/>
            <person name="Cannon O."/>
            <person name="Guss A.M."/>
            <person name="Elkins J.G."/>
        </authorList>
    </citation>
    <scope>NUCLEOTIDE SEQUENCE</scope>
    <source>
        <strain evidence="2">583</strain>
    </source>
</reference>
<dbReference type="EMBL" id="CP050296">
    <property type="protein sequence ID" value="QND60887.1"/>
    <property type="molecule type" value="Genomic_DNA"/>
</dbReference>
<gene>
    <name evidence="2" type="ORF">HB778_33665</name>
</gene>
<evidence type="ECO:0000313" key="2">
    <source>
        <dbReference type="EMBL" id="QND60887.1"/>
    </source>
</evidence>
<feature type="compositionally biased region" description="Basic residues" evidence="1">
    <location>
        <begin position="47"/>
        <end position="57"/>
    </location>
</feature>
<accession>A0A7G6T2A5</accession>